<reference evidence="1" key="1">
    <citation type="submission" date="2020-05" db="EMBL/GenBank/DDBJ databases">
        <title>Large-scale comparative analyses of tick genomes elucidate their genetic diversity and vector capacities.</title>
        <authorList>
            <person name="Jia N."/>
            <person name="Wang J."/>
            <person name="Shi W."/>
            <person name="Du L."/>
            <person name="Sun Y."/>
            <person name="Zhan W."/>
            <person name="Jiang J."/>
            <person name="Wang Q."/>
            <person name="Zhang B."/>
            <person name="Ji P."/>
            <person name="Sakyi L.B."/>
            <person name="Cui X."/>
            <person name="Yuan T."/>
            <person name="Jiang B."/>
            <person name="Yang W."/>
            <person name="Lam T.T.-Y."/>
            <person name="Chang Q."/>
            <person name="Ding S."/>
            <person name="Wang X."/>
            <person name="Zhu J."/>
            <person name="Ruan X."/>
            <person name="Zhao L."/>
            <person name="Wei J."/>
            <person name="Que T."/>
            <person name="Du C."/>
            <person name="Cheng J."/>
            <person name="Dai P."/>
            <person name="Han X."/>
            <person name="Huang E."/>
            <person name="Gao Y."/>
            <person name="Liu J."/>
            <person name="Shao H."/>
            <person name="Ye R."/>
            <person name="Li L."/>
            <person name="Wei W."/>
            <person name="Wang X."/>
            <person name="Wang C."/>
            <person name="Yang T."/>
            <person name="Huo Q."/>
            <person name="Li W."/>
            <person name="Guo W."/>
            <person name="Chen H."/>
            <person name="Zhou L."/>
            <person name="Ni X."/>
            <person name="Tian J."/>
            <person name="Zhou Y."/>
            <person name="Sheng Y."/>
            <person name="Liu T."/>
            <person name="Pan Y."/>
            <person name="Xia L."/>
            <person name="Li J."/>
            <person name="Zhao F."/>
            <person name="Cao W."/>
        </authorList>
    </citation>
    <scope>NUCLEOTIDE SEQUENCE</scope>
    <source>
        <strain evidence="1">Dsil-2018</strain>
    </source>
</reference>
<evidence type="ECO:0000313" key="1">
    <source>
        <dbReference type="EMBL" id="KAH7937037.1"/>
    </source>
</evidence>
<dbReference type="Proteomes" id="UP000821865">
    <property type="component" value="Chromosome 8"/>
</dbReference>
<protein>
    <submittedName>
        <fullName evidence="1">Uncharacterized protein</fullName>
    </submittedName>
</protein>
<accession>A0ACB8C7Y9</accession>
<gene>
    <name evidence="1" type="ORF">HPB49_007554</name>
</gene>
<name>A0ACB8C7Y9_DERSI</name>
<keyword evidence="2" id="KW-1185">Reference proteome</keyword>
<dbReference type="EMBL" id="CM023477">
    <property type="protein sequence ID" value="KAH7937037.1"/>
    <property type="molecule type" value="Genomic_DNA"/>
</dbReference>
<proteinExistence type="predicted"/>
<comment type="caution">
    <text evidence="1">The sequence shown here is derived from an EMBL/GenBank/DDBJ whole genome shotgun (WGS) entry which is preliminary data.</text>
</comment>
<evidence type="ECO:0000313" key="2">
    <source>
        <dbReference type="Proteomes" id="UP000821865"/>
    </source>
</evidence>
<organism evidence="1 2">
    <name type="scientific">Dermacentor silvarum</name>
    <name type="common">Tick</name>
    <dbReference type="NCBI Taxonomy" id="543639"/>
    <lineage>
        <taxon>Eukaryota</taxon>
        <taxon>Metazoa</taxon>
        <taxon>Ecdysozoa</taxon>
        <taxon>Arthropoda</taxon>
        <taxon>Chelicerata</taxon>
        <taxon>Arachnida</taxon>
        <taxon>Acari</taxon>
        <taxon>Parasitiformes</taxon>
        <taxon>Ixodida</taxon>
        <taxon>Ixodoidea</taxon>
        <taxon>Ixodidae</taxon>
        <taxon>Rhipicephalinae</taxon>
        <taxon>Dermacentor</taxon>
    </lineage>
</organism>
<sequence length="106" mass="12019">MRPLRKAQLTMQIWVAAAKWQLECNSSPEMARKLLQRGLLFNSKSFLLWHEDDGEAEDAVLKAKIPSLIYDAAVKSIPGIDFALSFLPICDAFDFADHLAERILEE</sequence>